<organism evidence="1 2">
    <name type="scientific">Peptoniphilus asaccharolyticus DSM 20463</name>
    <dbReference type="NCBI Taxonomy" id="573058"/>
    <lineage>
        <taxon>Bacteria</taxon>
        <taxon>Bacillati</taxon>
        <taxon>Bacillota</taxon>
        <taxon>Tissierellia</taxon>
        <taxon>Tissierellales</taxon>
        <taxon>Peptoniphilaceae</taxon>
        <taxon>Peptoniphilus</taxon>
    </lineage>
</organism>
<dbReference type="OrthoDB" id="1079385at2"/>
<dbReference type="Proteomes" id="UP000192368">
    <property type="component" value="Unassembled WGS sequence"/>
</dbReference>
<dbReference type="InterPro" id="IPR029063">
    <property type="entry name" value="SAM-dependent_MTases_sf"/>
</dbReference>
<gene>
    <name evidence="1" type="ORF">SAMN00017477_0896</name>
</gene>
<keyword evidence="2" id="KW-1185">Reference proteome</keyword>
<dbReference type="SUPFAM" id="SSF53335">
    <property type="entry name" value="S-adenosyl-L-methionine-dependent methyltransferases"/>
    <property type="match status" value="1"/>
</dbReference>
<dbReference type="Gene3D" id="3.40.50.150">
    <property type="entry name" value="Vaccinia Virus protein VP39"/>
    <property type="match status" value="1"/>
</dbReference>
<protein>
    <submittedName>
        <fullName evidence="1">Uncharacterized protein</fullName>
    </submittedName>
</protein>
<evidence type="ECO:0000313" key="2">
    <source>
        <dbReference type="Proteomes" id="UP000192368"/>
    </source>
</evidence>
<name>A0A1W1UZE1_PEPAS</name>
<dbReference type="CDD" id="cd02440">
    <property type="entry name" value="AdoMet_MTases"/>
    <property type="match status" value="1"/>
</dbReference>
<proteinExistence type="predicted"/>
<dbReference type="EMBL" id="FWWR01000009">
    <property type="protein sequence ID" value="SMB86439.1"/>
    <property type="molecule type" value="Genomic_DNA"/>
</dbReference>
<reference evidence="2" key="1">
    <citation type="submission" date="2017-04" db="EMBL/GenBank/DDBJ databases">
        <authorList>
            <person name="Varghese N."/>
            <person name="Submissions S."/>
        </authorList>
    </citation>
    <scope>NUCLEOTIDE SEQUENCE [LARGE SCALE GENOMIC DNA]</scope>
    <source>
        <strain evidence="2">DSM 20463</strain>
    </source>
</reference>
<sequence length="199" mass="23348">MNNEVFTTLGVSNRERAKHDYYATDPKAVEMLLELEEIRPIVLEPFCGEGHISKVLLNHGHHVISSDLIDRGFGFRSDIKEYKLKDNNLYCRDKLVLDTDFDIVTNPPYKHTNEFTEYVLNLLRPECKLIQFLKLQFLETKGRRELFKKYPLKKLYVSSSRLVAAKNGDFSKEKGSAIAYGWFVWEKGFYEDPIIKWFN</sequence>
<evidence type="ECO:0000313" key="1">
    <source>
        <dbReference type="EMBL" id="SMB86439.1"/>
    </source>
</evidence>
<dbReference type="STRING" id="573058.SAMN00017477_0896"/>
<accession>A0A1W1UZE1</accession>
<dbReference type="RefSeq" id="WP_084230534.1">
    <property type="nucleotide sequence ID" value="NZ_FWWR01000009.1"/>
</dbReference>
<dbReference type="AlphaFoldDB" id="A0A1W1UZE1"/>